<name>A0AC60A1Q2_RANTA</name>
<dbReference type="EMBL" id="OX596090">
    <property type="protein sequence ID" value="CAN0544497.1"/>
    <property type="molecule type" value="Genomic_DNA"/>
</dbReference>
<reference evidence="1" key="1">
    <citation type="submission" date="2023-05" db="EMBL/GenBank/DDBJ databases">
        <authorList>
            <consortium name="ELIXIR-Norway"/>
        </authorList>
    </citation>
    <scope>NUCLEOTIDE SEQUENCE</scope>
</reference>
<evidence type="ECO:0000313" key="2">
    <source>
        <dbReference type="Proteomes" id="UP001162501"/>
    </source>
</evidence>
<accession>A0AC60A1Q2</accession>
<organism evidence="1 2">
    <name type="scientific">Rangifer tarandus platyrhynchus</name>
    <name type="common">Svalbard reindeer</name>
    <dbReference type="NCBI Taxonomy" id="3082113"/>
    <lineage>
        <taxon>Eukaryota</taxon>
        <taxon>Metazoa</taxon>
        <taxon>Chordata</taxon>
        <taxon>Craniata</taxon>
        <taxon>Vertebrata</taxon>
        <taxon>Euteleostomi</taxon>
        <taxon>Mammalia</taxon>
        <taxon>Eutheria</taxon>
        <taxon>Laurasiatheria</taxon>
        <taxon>Artiodactyla</taxon>
        <taxon>Ruminantia</taxon>
        <taxon>Pecora</taxon>
        <taxon>Cervidae</taxon>
        <taxon>Odocoileinae</taxon>
        <taxon>Rangifer</taxon>
    </lineage>
</organism>
<reference evidence="1" key="2">
    <citation type="submission" date="2025-03" db="EMBL/GenBank/DDBJ databases">
        <authorList>
            <consortium name="ELIXIR-Norway"/>
            <consortium name="Elixir Norway"/>
        </authorList>
    </citation>
    <scope>NUCLEOTIDE SEQUENCE</scope>
</reference>
<gene>
    <name evidence="1" type="ORF">MRATA1EN22A_LOCUS25829</name>
</gene>
<evidence type="ECO:0000313" key="1">
    <source>
        <dbReference type="EMBL" id="CAN0544497.1"/>
    </source>
</evidence>
<protein>
    <submittedName>
        <fullName evidence="1">Uncharacterized protein</fullName>
    </submittedName>
</protein>
<dbReference type="Proteomes" id="UP001162501">
    <property type="component" value="Chromosome 6"/>
</dbReference>
<sequence length="105" mass="11344">MLPGGALNQEGLVSKRRLQQPPAVFSMVPLGLQRIVPPGTLTLVPRPVIDFTRRTRQVAELTPGNALKRASSDPVRVCAERYTPHVPPLRPSSDGGAVTLKSSRL</sequence>
<proteinExistence type="predicted"/>